<proteinExistence type="inferred from homology"/>
<keyword evidence="1 2" id="KW-0690">Ribosome biogenesis</keyword>
<dbReference type="HAMAP" id="MF_00003">
    <property type="entry name" value="RbfA"/>
    <property type="match status" value="1"/>
</dbReference>
<reference evidence="3 4" key="1">
    <citation type="journal article" date="2011" name="Stand. Genomic Sci.">
        <title>Complete genome sequence of Syntrophobotulus glycolicus type strain (FlGlyR).</title>
        <authorList>
            <person name="Han C."/>
            <person name="Mwirichia R."/>
            <person name="Chertkov O."/>
            <person name="Held B."/>
            <person name="Lapidus A."/>
            <person name="Nolan M."/>
            <person name="Lucas S."/>
            <person name="Hammon N."/>
            <person name="Deshpande S."/>
            <person name="Cheng J.F."/>
            <person name="Tapia R."/>
            <person name="Goodwin L."/>
            <person name="Pitluck S."/>
            <person name="Huntemann M."/>
            <person name="Liolios K."/>
            <person name="Ivanova N."/>
            <person name="Pagani I."/>
            <person name="Mavromatis K."/>
            <person name="Ovchinikova G."/>
            <person name="Pati A."/>
            <person name="Chen A."/>
            <person name="Palaniappan K."/>
            <person name="Land M."/>
            <person name="Hauser L."/>
            <person name="Brambilla E.M."/>
            <person name="Rohde M."/>
            <person name="Spring S."/>
            <person name="Sikorski J."/>
            <person name="Goker M."/>
            <person name="Woyke T."/>
            <person name="Bristow J."/>
            <person name="Eisen J.A."/>
            <person name="Markowitz V."/>
            <person name="Hugenholtz P."/>
            <person name="Kyrpides N.C."/>
            <person name="Klenk H.P."/>
            <person name="Detter J.C."/>
        </authorList>
    </citation>
    <scope>NUCLEOTIDE SEQUENCE [LARGE SCALE GENOMIC DNA]</scope>
    <source>
        <strain evidence="4">DSM 8271 / FlGlyR</strain>
    </source>
</reference>
<evidence type="ECO:0000313" key="4">
    <source>
        <dbReference type="Proteomes" id="UP000007488"/>
    </source>
</evidence>
<name>F0SU16_SYNGF</name>
<keyword evidence="4" id="KW-1185">Reference proteome</keyword>
<evidence type="ECO:0000256" key="1">
    <source>
        <dbReference type="ARBA" id="ARBA00022517"/>
    </source>
</evidence>
<dbReference type="PANTHER" id="PTHR33515">
    <property type="entry name" value="RIBOSOME-BINDING FACTOR A, CHLOROPLASTIC-RELATED"/>
    <property type="match status" value="1"/>
</dbReference>
<dbReference type="eggNOG" id="COG0858">
    <property type="taxonomic scope" value="Bacteria"/>
</dbReference>
<dbReference type="InterPro" id="IPR000238">
    <property type="entry name" value="RbfA"/>
</dbReference>
<dbReference type="AlphaFoldDB" id="F0SU16"/>
<dbReference type="Gene3D" id="3.30.300.20">
    <property type="match status" value="1"/>
</dbReference>
<dbReference type="EMBL" id="CP002547">
    <property type="protein sequence ID" value="ADY56539.1"/>
    <property type="molecule type" value="Genomic_DNA"/>
</dbReference>
<dbReference type="KEGG" id="sgy:Sgly_2250"/>
<keyword evidence="2" id="KW-0963">Cytoplasm</keyword>
<protein>
    <recommendedName>
        <fullName evidence="2">Ribosome-binding factor A</fullName>
    </recommendedName>
</protein>
<dbReference type="SUPFAM" id="SSF89919">
    <property type="entry name" value="Ribosome-binding factor A, RbfA"/>
    <property type="match status" value="1"/>
</dbReference>
<dbReference type="Proteomes" id="UP000007488">
    <property type="component" value="Chromosome"/>
</dbReference>
<comment type="function">
    <text evidence="2">One of several proteins that assist in the late maturation steps of the functional core of the 30S ribosomal subunit. Associates with free 30S ribosomal subunits (but not with 30S subunits that are part of 70S ribosomes or polysomes). Required for efficient processing of 16S rRNA. May interact with the 5'-terminal helix region of 16S rRNA.</text>
</comment>
<dbReference type="HOGENOM" id="CLU_089475_6_3_9"/>
<dbReference type="InterPro" id="IPR015946">
    <property type="entry name" value="KH_dom-like_a/b"/>
</dbReference>
<organism evidence="3 4">
    <name type="scientific">Syntrophobotulus glycolicus (strain DSM 8271 / FlGlyR)</name>
    <dbReference type="NCBI Taxonomy" id="645991"/>
    <lineage>
        <taxon>Bacteria</taxon>
        <taxon>Bacillati</taxon>
        <taxon>Bacillota</taxon>
        <taxon>Clostridia</taxon>
        <taxon>Eubacteriales</taxon>
        <taxon>Desulfitobacteriaceae</taxon>
        <taxon>Syntrophobotulus</taxon>
    </lineage>
</organism>
<evidence type="ECO:0000313" key="3">
    <source>
        <dbReference type="EMBL" id="ADY56539.1"/>
    </source>
</evidence>
<dbReference type="PANTHER" id="PTHR33515:SF1">
    <property type="entry name" value="RIBOSOME-BINDING FACTOR A, CHLOROPLASTIC-RELATED"/>
    <property type="match status" value="1"/>
</dbReference>
<dbReference type="OrthoDB" id="307788at2"/>
<dbReference type="GO" id="GO:0043024">
    <property type="term" value="F:ribosomal small subunit binding"/>
    <property type="evidence" value="ECO:0007669"/>
    <property type="project" value="TreeGrafter"/>
</dbReference>
<dbReference type="GO" id="GO:0030490">
    <property type="term" value="P:maturation of SSU-rRNA"/>
    <property type="evidence" value="ECO:0007669"/>
    <property type="project" value="UniProtKB-UniRule"/>
</dbReference>
<dbReference type="Pfam" id="PF02033">
    <property type="entry name" value="RBFA"/>
    <property type="match status" value="1"/>
</dbReference>
<comment type="subunit">
    <text evidence="2">Monomer. Binds 30S ribosomal subunits, but not 50S ribosomal subunits or 70S ribosomes.</text>
</comment>
<dbReference type="STRING" id="645991.Sgly_2250"/>
<dbReference type="NCBIfam" id="TIGR00082">
    <property type="entry name" value="rbfA"/>
    <property type="match status" value="1"/>
</dbReference>
<dbReference type="GO" id="GO:0005829">
    <property type="term" value="C:cytosol"/>
    <property type="evidence" value="ECO:0007669"/>
    <property type="project" value="TreeGrafter"/>
</dbReference>
<reference evidence="4" key="2">
    <citation type="submission" date="2011-02" db="EMBL/GenBank/DDBJ databases">
        <title>The complete genome of Syntrophobotulus glycolicus DSM 8271.</title>
        <authorList>
            <person name="Lucas S."/>
            <person name="Copeland A."/>
            <person name="Lapidus A."/>
            <person name="Bruce D."/>
            <person name="Goodwin L."/>
            <person name="Pitluck S."/>
            <person name="Kyrpides N."/>
            <person name="Mavromatis K."/>
            <person name="Pagani I."/>
            <person name="Ivanova N."/>
            <person name="Mikhailova N."/>
            <person name="Chertkov O."/>
            <person name="Held B."/>
            <person name="Detter J.C."/>
            <person name="Tapia R."/>
            <person name="Han C."/>
            <person name="Land M."/>
            <person name="Hauser L."/>
            <person name="Markowitz V."/>
            <person name="Cheng J.-F."/>
            <person name="Hugenholtz P."/>
            <person name="Woyke T."/>
            <person name="Wu D."/>
            <person name="Spring S."/>
            <person name="Schroeder M."/>
            <person name="Brambilla E."/>
            <person name="Klenk H.-P."/>
            <person name="Eisen J.A."/>
        </authorList>
    </citation>
    <scope>NUCLEOTIDE SEQUENCE [LARGE SCALE GENOMIC DNA]</scope>
    <source>
        <strain evidence="4">DSM 8271 / FlGlyR</strain>
    </source>
</reference>
<dbReference type="InterPro" id="IPR023799">
    <property type="entry name" value="RbfA_dom_sf"/>
</dbReference>
<sequence length="124" mass="14024">MGKHRSVRLAETIKEEVARIILEEIKDPRIGFITLTDVEVAEDLRYAKLYVSIMGSEEEVKNSLEALNRASGFVRSELGKTVRLRYVPEISFKYDQSIEQGAHISKLLREVGLKGDSADGEEKE</sequence>
<evidence type="ECO:0000256" key="2">
    <source>
        <dbReference type="HAMAP-Rule" id="MF_00003"/>
    </source>
</evidence>
<gene>
    <name evidence="2" type="primary">rbfA</name>
    <name evidence="3" type="ordered locus">Sgly_2250</name>
</gene>
<comment type="similarity">
    <text evidence="2">Belongs to the RbfA family.</text>
</comment>
<accession>F0SU16</accession>
<comment type="subcellular location">
    <subcellularLocation>
        <location evidence="2">Cytoplasm</location>
    </subcellularLocation>
</comment>
<dbReference type="PROSITE" id="PS01319">
    <property type="entry name" value="RBFA"/>
    <property type="match status" value="1"/>
</dbReference>
<dbReference type="RefSeq" id="WP_013625404.1">
    <property type="nucleotide sequence ID" value="NC_015172.1"/>
</dbReference>
<dbReference type="InterPro" id="IPR020053">
    <property type="entry name" value="Ribosome-bd_factorA_CS"/>
</dbReference>